<dbReference type="InterPro" id="IPR011013">
    <property type="entry name" value="Gal_mutarotase_sf_dom"/>
</dbReference>
<organism evidence="1 2">
    <name type="scientific">Pediococcus cellicola</name>
    <dbReference type="NCBI Taxonomy" id="319652"/>
    <lineage>
        <taxon>Bacteria</taxon>
        <taxon>Bacillati</taxon>
        <taxon>Bacillota</taxon>
        <taxon>Bacilli</taxon>
        <taxon>Lactobacillales</taxon>
        <taxon>Lactobacillaceae</taxon>
        <taxon>Pediococcus</taxon>
    </lineage>
</organism>
<dbReference type="GO" id="GO:0030246">
    <property type="term" value="F:carbohydrate binding"/>
    <property type="evidence" value="ECO:0007669"/>
    <property type="project" value="InterPro"/>
</dbReference>
<dbReference type="SUPFAM" id="SSF74650">
    <property type="entry name" value="Galactose mutarotase-like"/>
    <property type="match status" value="1"/>
</dbReference>
<dbReference type="InterPro" id="IPR037481">
    <property type="entry name" value="LacX"/>
</dbReference>
<dbReference type="AlphaFoldDB" id="A0A0R2IWB4"/>
<dbReference type="GO" id="GO:0016853">
    <property type="term" value="F:isomerase activity"/>
    <property type="evidence" value="ECO:0007669"/>
    <property type="project" value="InterPro"/>
</dbReference>
<dbReference type="RefSeq" id="WP_057748948.1">
    <property type="nucleotide sequence ID" value="NZ_BJVH01000003.1"/>
</dbReference>
<dbReference type="InterPro" id="IPR008183">
    <property type="entry name" value="Aldose_1/G6P_1-epimerase"/>
</dbReference>
<reference evidence="1 2" key="1">
    <citation type="journal article" date="2015" name="Genome Announc.">
        <title>Expanding the biotechnology potential of lactobacilli through comparative genomics of 213 strains and associated genera.</title>
        <authorList>
            <person name="Sun Z."/>
            <person name="Harris H.M."/>
            <person name="McCann A."/>
            <person name="Guo C."/>
            <person name="Argimon S."/>
            <person name="Zhang W."/>
            <person name="Yang X."/>
            <person name="Jeffery I.B."/>
            <person name="Cooney J.C."/>
            <person name="Kagawa T.F."/>
            <person name="Liu W."/>
            <person name="Song Y."/>
            <person name="Salvetti E."/>
            <person name="Wrobel A."/>
            <person name="Rasinkangas P."/>
            <person name="Parkhill J."/>
            <person name="Rea M.C."/>
            <person name="O'Sullivan O."/>
            <person name="Ritari J."/>
            <person name="Douillard F.P."/>
            <person name="Paul Ross R."/>
            <person name="Yang R."/>
            <person name="Briner A.E."/>
            <person name="Felis G.E."/>
            <person name="de Vos W.M."/>
            <person name="Barrangou R."/>
            <person name="Klaenhammer T.R."/>
            <person name="Caufield P.W."/>
            <person name="Cui Y."/>
            <person name="Zhang H."/>
            <person name="O'Toole P.W."/>
        </authorList>
    </citation>
    <scope>NUCLEOTIDE SEQUENCE [LARGE SCALE GENOMIC DNA]</scope>
    <source>
        <strain evidence="1 2">DSM 17757</strain>
    </source>
</reference>
<proteinExistence type="predicted"/>
<dbReference type="STRING" id="319652.IV80_GL000772"/>
<dbReference type="InterPro" id="IPR014718">
    <property type="entry name" value="GH-type_carb-bd"/>
</dbReference>
<evidence type="ECO:0000313" key="2">
    <source>
        <dbReference type="Proteomes" id="UP000051568"/>
    </source>
</evidence>
<keyword evidence="2" id="KW-1185">Reference proteome</keyword>
<evidence type="ECO:0000313" key="1">
    <source>
        <dbReference type="EMBL" id="KRN67237.1"/>
    </source>
</evidence>
<dbReference type="Pfam" id="PF01263">
    <property type="entry name" value="Aldose_epim"/>
    <property type="match status" value="1"/>
</dbReference>
<gene>
    <name evidence="1" type="ORF">IV80_GL000772</name>
</gene>
<dbReference type="PATRIC" id="fig|319652.3.peg.779"/>
<dbReference type="OrthoDB" id="9795355at2"/>
<dbReference type="PANTHER" id="PTHR11122:SF13">
    <property type="entry name" value="GLUCOSE-6-PHOSPHATE 1-EPIMERASE"/>
    <property type="match status" value="1"/>
</dbReference>
<comment type="caution">
    <text evidence="1">The sequence shown here is derived from an EMBL/GenBank/DDBJ whole genome shotgun (WGS) entry which is preliminary data.</text>
</comment>
<sequence>MITIKNNNLEVEIDQLGAQVTHVVDVKSNFDYIWNGKAWKRHAPILFPSIGRSNDDHYVVDGQTYPMPQHGFARDLQWENVRKADDQVLLELKASPKTKEYYPFDFTLQVDYKLVGNQLLTKYSVTNNDKTSMPYALGSHPGFNIPIDDDGVFEDYTLTFGPHPKQIEQLGINPAPFRDGTKAPFTAVDQNNALKLDHRTFDDGLIILDAKKIETVTLSSDQTAHEIKLNVKHFPYITLWTMENATEPYLCIEPFAGLPDQASDHPTDWANKKGNNFAEPGETQSFEYGIEFS</sequence>
<dbReference type="Proteomes" id="UP000051568">
    <property type="component" value="Unassembled WGS sequence"/>
</dbReference>
<dbReference type="GO" id="GO:0005975">
    <property type="term" value="P:carbohydrate metabolic process"/>
    <property type="evidence" value="ECO:0007669"/>
    <property type="project" value="InterPro"/>
</dbReference>
<protein>
    <submittedName>
        <fullName evidence="1">Galactose mutarotase-like protein</fullName>
    </submittedName>
</protein>
<dbReference type="CDD" id="cd09024">
    <property type="entry name" value="Aldose_epim_lacX"/>
    <property type="match status" value="1"/>
</dbReference>
<name>A0A0R2IWB4_9LACO</name>
<dbReference type="PANTHER" id="PTHR11122">
    <property type="entry name" value="APOSPORY-ASSOCIATED PROTEIN C-RELATED"/>
    <property type="match status" value="1"/>
</dbReference>
<dbReference type="EMBL" id="JQBR01000002">
    <property type="protein sequence ID" value="KRN67237.1"/>
    <property type="molecule type" value="Genomic_DNA"/>
</dbReference>
<accession>A0A0R2IWB4</accession>
<dbReference type="Gene3D" id="2.70.98.10">
    <property type="match status" value="1"/>
</dbReference>